<dbReference type="InterPro" id="IPR000073">
    <property type="entry name" value="AB_hydrolase_1"/>
</dbReference>
<organism evidence="2 3">
    <name type="scientific">Hymenobacter montanus</name>
    <dbReference type="NCBI Taxonomy" id="2771359"/>
    <lineage>
        <taxon>Bacteria</taxon>
        <taxon>Pseudomonadati</taxon>
        <taxon>Bacteroidota</taxon>
        <taxon>Cytophagia</taxon>
        <taxon>Cytophagales</taxon>
        <taxon>Hymenobacteraceae</taxon>
        <taxon>Hymenobacter</taxon>
    </lineage>
</organism>
<dbReference type="InterPro" id="IPR029058">
    <property type="entry name" value="AB_hydrolase_fold"/>
</dbReference>
<evidence type="ECO:0000259" key="1">
    <source>
        <dbReference type="Pfam" id="PF00561"/>
    </source>
</evidence>
<reference evidence="2" key="1">
    <citation type="submission" date="2020-09" db="EMBL/GenBank/DDBJ databases">
        <authorList>
            <person name="Kim M.K."/>
        </authorList>
    </citation>
    <scope>NUCLEOTIDE SEQUENCE</scope>
    <source>
        <strain evidence="2">BT664</strain>
    </source>
</reference>
<keyword evidence="3" id="KW-1185">Reference proteome</keyword>
<dbReference type="SUPFAM" id="SSF53474">
    <property type="entry name" value="alpha/beta-Hydrolases"/>
    <property type="match status" value="1"/>
</dbReference>
<dbReference type="GO" id="GO:0016787">
    <property type="term" value="F:hydrolase activity"/>
    <property type="evidence" value="ECO:0007669"/>
    <property type="project" value="UniProtKB-KW"/>
</dbReference>
<evidence type="ECO:0000313" key="2">
    <source>
        <dbReference type="EMBL" id="MBD2768147.1"/>
    </source>
</evidence>
<evidence type="ECO:0000313" key="3">
    <source>
        <dbReference type="Proteomes" id="UP000612233"/>
    </source>
</evidence>
<sequence length="263" mass="29491">MQASIMHVETQITHVLTRVGRVAVYIKESSSGKLPLIFLHGVYLDHHLWDEQIEAIKDRMVVAVDMPLHGSSRENIKPDWTVNDCAEMLVDILDSLQIPQVIAVGHSWGSMTILRAAYHHPERFASIGLCNMPFHAASGKQKLVFALQHTMLMFKNFYTTQAAKSLFGKTSLRKDVSLIEHLKRTMNILSGKDIKQIDKTVILNADDATELIRNLQVKAIALKGLEDYVPTPPAIETIIVEGGHISPLEQPQKVSYLINELLN</sequence>
<comment type="caution">
    <text evidence="2">The sequence shown here is derived from an EMBL/GenBank/DDBJ whole genome shotgun (WGS) entry which is preliminary data.</text>
</comment>
<feature type="domain" description="AB hydrolase-1" evidence="1">
    <location>
        <begin position="35"/>
        <end position="136"/>
    </location>
</feature>
<keyword evidence="2" id="KW-0378">Hydrolase</keyword>
<gene>
    <name evidence="2" type="ORF">IC235_09615</name>
</gene>
<dbReference type="PANTHER" id="PTHR43798">
    <property type="entry name" value="MONOACYLGLYCEROL LIPASE"/>
    <property type="match status" value="1"/>
</dbReference>
<dbReference type="Gene3D" id="3.40.50.1820">
    <property type="entry name" value="alpha/beta hydrolase"/>
    <property type="match status" value="1"/>
</dbReference>
<protein>
    <submittedName>
        <fullName evidence="2">Alpha/beta hydrolase</fullName>
    </submittedName>
</protein>
<dbReference type="EMBL" id="JACXAD010000009">
    <property type="protein sequence ID" value="MBD2768147.1"/>
    <property type="molecule type" value="Genomic_DNA"/>
</dbReference>
<dbReference type="InterPro" id="IPR050266">
    <property type="entry name" value="AB_hydrolase_sf"/>
</dbReference>
<proteinExistence type="predicted"/>
<accession>A0A927GJ60</accession>
<dbReference type="AlphaFoldDB" id="A0A927GJ60"/>
<dbReference type="Proteomes" id="UP000612233">
    <property type="component" value="Unassembled WGS sequence"/>
</dbReference>
<dbReference type="Pfam" id="PF00561">
    <property type="entry name" value="Abhydrolase_1"/>
    <property type="match status" value="1"/>
</dbReference>
<name>A0A927GJ60_9BACT</name>